<dbReference type="GO" id="GO:0016878">
    <property type="term" value="F:acid-thiol ligase activity"/>
    <property type="evidence" value="ECO:0007669"/>
    <property type="project" value="UniProtKB-ARBA"/>
</dbReference>
<dbReference type="eggNOG" id="COG0318">
    <property type="taxonomic scope" value="Bacteria"/>
</dbReference>
<dbReference type="SUPFAM" id="SSF56801">
    <property type="entry name" value="Acetyl-CoA synthetase-like"/>
    <property type="match status" value="1"/>
</dbReference>
<dbReference type="Gene3D" id="3.40.50.12780">
    <property type="entry name" value="N-terminal domain of ligase-like"/>
    <property type="match status" value="1"/>
</dbReference>
<dbReference type="InterPro" id="IPR045851">
    <property type="entry name" value="AMP-bd_C_sf"/>
</dbReference>
<dbReference type="Proteomes" id="UP000001426">
    <property type="component" value="Chromosome"/>
</dbReference>
<protein>
    <submittedName>
        <fullName evidence="3">AMP-binding protein</fullName>
    </submittedName>
</protein>
<evidence type="ECO:0000313" key="3">
    <source>
        <dbReference type="EMBL" id="WCL91503.1"/>
    </source>
</evidence>
<dbReference type="PANTHER" id="PTHR43767">
    <property type="entry name" value="LONG-CHAIN-FATTY-ACID--COA LIGASE"/>
    <property type="match status" value="1"/>
</dbReference>
<dbReference type="GeneID" id="66892394"/>
<dbReference type="STRING" id="258594.RPA1368"/>
<feature type="domain" description="AMP-binding enzyme C-terminal" evidence="1">
    <location>
        <begin position="102"/>
        <end position="176"/>
    </location>
</feature>
<dbReference type="PhylomeDB" id="Q6NA18"/>
<gene>
    <name evidence="2" type="ordered locus">RPA1368</name>
    <name evidence="3" type="ORF">TX73_007025</name>
</gene>
<organism evidence="2">
    <name type="scientific">Rhodopseudomonas palustris (strain ATCC BAA-98 / CGA009)</name>
    <dbReference type="NCBI Taxonomy" id="258594"/>
    <lineage>
        <taxon>Bacteria</taxon>
        <taxon>Pseudomonadati</taxon>
        <taxon>Pseudomonadota</taxon>
        <taxon>Alphaproteobacteria</taxon>
        <taxon>Hyphomicrobiales</taxon>
        <taxon>Nitrobacteraceae</taxon>
        <taxon>Rhodopseudomonas</taxon>
    </lineage>
</organism>
<evidence type="ECO:0000259" key="1">
    <source>
        <dbReference type="Pfam" id="PF13193"/>
    </source>
</evidence>
<accession>Q6NA18</accession>
<dbReference type="PANTHER" id="PTHR43767:SF1">
    <property type="entry name" value="NONRIBOSOMAL PEPTIDE SYNTHASE PES1 (EUROFUNG)-RELATED"/>
    <property type="match status" value="1"/>
</dbReference>
<sequence>MTAPAVPESVGWFLPGLEWKLVAVRSGDAAGSDTPDVGELLIRGPTVMKGYFRDPELTARTLDADGWLTTGDLARVADGQVYIVGRSKDMIVRSGFNVYPAEVERAINAHPEVVHSAVVGRREQNNERIIAFVERAPASSVSDTELDAFLAGRLAGYKRPQEFRFVDKLPLATNGKVLKHRLALHASDCAPVSETA</sequence>
<name>Q6NA18_RHOPA</name>
<evidence type="ECO:0000313" key="2">
    <source>
        <dbReference type="EMBL" id="CAE26811.1"/>
    </source>
</evidence>
<dbReference type="Pfam" id="PF13193">
    <property type="entry name" value="AMP-binding_C"/>
    <property type="match status" value="1"/>
</dbReference>
<dbReference type="InterPro" id="IPR025110">
    <property type="entry name" value="AMP-bd_C"/>
</dbReference>
<proteinExistence type="predicted"/>
<dbReference type="InterPro" id="IPR042099">
    <property type="entry name" value="ANL_N_sf"/>
</dbReference>
<dbReference type="HOGENOM" id="CLU_000022_17_3_5"/>
<evidence type="ECO:0000313" key="4">
    <source>
        <dbReference type="Proteomes" id="UP000001426"/>
    </source>
</evidence>
<dbReference type="InterPro" id="IPR050237">
    <property type="entry name" value="ATP-dep_AMP-bd_enzyme"/>
</dbReference>
<dbReference type="EMBL" id="BX572597">
    <property type="protein sequence ID" value="CAE26811.1"/>
    <property type="molecule type" value="Genomic_DNA"/>
</dbReference>
<dbReference type="Gene3D" id="3.30.300.30">
    <property type="match status" value="1"/>
</dbReference>
<dbReference type="AlphaFoldDB" id="Q6NA18"/>
<dbReference type="EMBL" id="CP116810">
    <property type="protein sequence ID" value="WCL91503.1"/>
    <property type="molecule type" value="Genomic_DNA"/>
</dbReference>
<dbReference type="KEGG" id="rpa:TX73_007025"/>
<reference evidence="3" key="3">
    <citation type="submission" date="2022-12" db="EMBL/GenBank/DDBJ databases">
        <title>Complete genome sequence of Rhodopseudomonas palustris CGA0092 and corrections to the R. palustris CGA009 genome sequence.</title>
        <authorList>
            <person name="Mazny B.R."/>
            <person name="Sheff O.F."/>
            <person name="LaSarre B."/>
            <person name="McKinlay A."/>
            <person name="McKinlay J.B."/>
        </authorList>
    </citation>
    <scope>NUCLEOTIDE SEQUENCE</scope>
    <source>
        <strain evidence="3">CGA009</strain>
    </source>
</reference>
<reference evidence="2 4" key="2">
    <citation type="journal article" date="2004" name="Nat. Biotechnol.">
        <title>Complete genome sequence of the metabolically versatile photosynthetic bacterium Rhodopseudomonas palustris.</title>
        <authorList>
            <person name="Larimer F.W."/>
            <person name="Chain P."/>
            <person name="Hauser L."/>
            <person name="Lamerdin J."/>
            <person name="Malfatti S."/>
            <person name="Do L."/>
            <person name="Land M.L."/>
            <person name="Pelletier D.A."/>
            <person name="Beatty J.T."/>
            <person name="Lang A.S."/>
            <person name="Tabita F.R."/>
            <person name="Gibson J.L."/>
            <person name="Hanson T.E."/>
            <person name="Bobst C."/>
            <person name="Torres J.L."/>
            <person name="Peres C."/>
            <person name="Harrison F.H."/>
            <person name="Gibson J."/>
            <person name="Harwood C.S."/>
        </authorList>
    </citation>
    <scope>NUCLEOTIDE SEQUENCE [LARGE SCALE GENOMIC DNA]</scope>
    <source>
        <strain evidence="4">ATCC BAA-98 / CGA009</strain>
        <strain evidence="2">CGA009</strain>
    </source>
</reference>
<keyword evidence="4" id="KW-1185">Reference proteome</keyword>
<dbReference type="RefSeq" id="WP_011156931.1">
    <property type="nucleotide sequence ID" value="NZ_CP116810.1"/>
</dbReference>
<reference evidence="3" key="1">
    <citation type="submission" date="2003-07" db="EMBL/GenBank/DDBJ databases">
        <authorList>
            <consortium name="Rhodopseudomonas genome consortium"/>
            <person name="Larimer F."/>
            <person name="Harwood C."/>
        </authorList>
    </citation>
    <scope>NUCLEOTIDE SEQUENCE</scope>
    <source>
        <strain evidence="3">CGA009</strain>
    </source>
</reference>